<reference evidence="8" key="1">
    <citation type="submission" date="2017-02" db="UniProtKB">
        <authorList>
            <consortium name="WormBaseParasite"/>
        </authorList>
    </citation>
    <scope>IDENTIFICATION</scope>
</reference>
<dbReference type="GO" id="GO:0008045">
    <property type="term" value="P:motor neuron axon guidance"/>
    <property type="evidence" value="ECO:0007669"/>
    <property type="project" value="TreeGrafter"/>
</dbReference>
<gene>
    <name evidence="6" type="ORF">ASIM_LOCUS18628</name>
</gene>
<dbReference type="WBParaSite" id="ASIM_0001923501-mRNA-1">
    <property type="protein sequence ID" value="ASIM_0001923501-mRNA-1"/>
    <property type="gene ID" value="ASIM_0001923501"/>
</dbReference>
<reference evidence="6 7" key="2">
    <citation type="submission" date="2018-11" db="EMBL/GenBank/DDBJ databases">
        <authorList>
            <consortium name="Pathogen Informatics"/>
        </authorList>
    </citation>
    <scope>NUCLEOTIDE SEQUENCE [LARGE SCALE GENOMIC DNA]</scope>
</reference>
<evidence type="ECO:0000259" key="5">
    <source>
        <dbReference type="PROSITE" id="PS50026"/>
    </source>
</evidence>
<dbReference type="PROSITE" id="PS00022">
    <property type="entry name" value="EGF_1"/>
    <property type="match status" value="2"/>
</dbReference>
<accession>A0A0M3KE30</accession>
<keyword evidence="7" id="KW-1185">Reference proteome</keyword>
<feature type="domain" description="EGF-like" evidence="5">
    <location>
        <begin position="165"/>
        <end position="199"/>
    </location>
</feature>
<dbReference type="OrthoDB" id="5868357at2759"/>
<evidence type="ECO:0000256" key="3">
    <source>
        <dbReference type="ARBA" id="ARBA00023157"/>
    </source>
</evidence>
<keyword evidence="1 4" id="KW-0245">EGF-like domain</keyword>
<dbReference type="Gene3D" id="2.10.25.10">
    <property type="entry name" value="Laminin"/>
    <property type="match status" value="1"/>
</dbReference>
<evidence type="ECO:0000313" key="6">
    <source>
        <dbReference type="EMBL" id="VDK65581.1"/>
    </source>
</evidence>
<proteinExistence type="predicted"/>
<dbReference type="Pfam" id="PF07974">
    <property type="entry name" value="EGF_2"/>
    <property type="match status" value="1"/>
</dbReference>
<name>A0A0M3KE30_ANISI</name>
<dbReference type="InterPro" id="IPR051216">
    <property type="entry name" value="Teneurin"/>
</dbReference>
<feature type="disulfide bond" evidence="4">
    <location>
        <begin position="189"/>
        <end position="198"/>
    </location>
</feature>
<keyword evidence="2" id="KW-0677">Repeat</keyword>
<dbReference type="AlphaFoldDB" id="A0A0M3KE30"/>
<dbReference type="SMART" id="SM00181">
    <property type="entry name" value="EGF"/>
    <property type="match status" value="3"/>
</dbReference>
<evidence type="ECO:0000313" key="7">
    <source>
        <dbReference type="Proteomes" id="UP000267096"/>
    </source>
</evidence>
<comment type="caution">
    <text evidence="4">Lacks conserved residue(s) required for the propagation of feature annotation.</text>
</comment>
<organism evidence="8">
    <name type="scientific">Anisakis simplex</name>
    <name type="common">Herring worm</name>
    <dbReference type="NCBI Taxonomy" id="6269"/>
    <lineage>
        <taxon>Eukaryota</taxon>
        <taxon>Metazoa</taxon>
        <taxon>Ecdysozoa</taxon>
        <taxon>Nematoda</taxon>
        <taxon>Chromadorea</taxon>
        <taxon>Rhabditida</taxon>
        <taxon>Spirurina</taxon>
        <taxon>Ascaridomorpha</taxon>
        <taxon>Ascaridoidea</taxon>
        <taxon>Anisakidae</taxon>
        <taxon>Anisakis</taxon>
        <taxon>Anisakis simplex complex</taxon>
    </lineage>
</organism>
<dbReference type="InterPro" id="IPR013111">
    <property type="entry name" value="EGF_extracell"/>
</dbReference>
<dbReference type="PANTHER" id="PTHR11219:SF70">
    <property type="entry name" value="EGF-LIKE DOMAIN-CONTAINING PROTEIN"/>
    <property type="match status" value="1"/>
</dbReference>
<dbReference type="PANTHER" id="PTHR11219">
    <property type="entry name" value="TENEURIN AND N-ACETYLGLUCOSAMINE-1-PHOSPHODIESTER ALPHA-N-ACETYLGLUCOSAMINIDASE"/>
    <property type="match status" value="1"/>
</dbReference>
<dbReference type="InterPro" id="IPR000742">
    <property type="entry name" value="EGF"/>
</dbReference>
<sequence length="322" mass="36113">MESCVEAKIHRNHFINNNEHTKSGTVALEMSPHQHSKVFHVDIAENVWMHNKGAWCLYIIPNNDNPLNGSVHDNKFERNENQRGSVIVGSSQFRINDNEFDNRLEKFDLEIEFLQSNALDATNNYWGDQENSESIEKRILDGRIDHSRGIAYIDPIGRKRSPAPIADDCEVTTNCTTNAHCIEPNECECDHGFGGANCSEKLNDCSSLNDCSTNGNCVAPNHCKCYEGWYGDDCSTPSCELLSNCSAHGQCVSLNECLCDPLYQGDLLDSISIPRYKFELLTSTITFSLPLNLAVLLNLVRAKFRSLTAWDVFSCLFSSQSE</sequence>
<dbReference type="PROSITE" id="PS50026">
    <property type="entry name" value="EGF_3"/>
    <property type="match status" value="2"/>
</dbReference>
<evidence type="ECO:0000256" key="2">
    <source>
        <dbReference type="ARBA" id="ARBA00022737"/>
    </source>
</evidence>
<dbReference type="Proteomes" id="UP000267096">
    <property type="component" value="Unassembled WGS sequence"/>
</dbReference>
<feature type="disulfide bond" evidence="4">
    <location>
        <begin position="225"/>
        <end position="234"/>
    </location>
</feature>
<evidence type="ECO:0000313" key="8">
    <source>
        <dbReference type="WBParaSite" id="ASIM_0001923501-mRNA-1"/>
    </source>
</evidence>
<dbReference type="EMBL" id="UYRR01035811">
    <property type="protein sequence ID" value="VDK65581.1"/>
    <property type="molecule type" value="Genomic_DNA"/>
</dbReference>
<protein>
    <submittedName>
        <fullName evidence="8">EGF-like domain-containing protein</fullName>
    </submittedName>
</protein>
<dbReference type="PROSITE" id="PS01186">
    <property type="entry name" value="EGF_2"/>
    <property type="match status" value="2"/>
</dbReference>
<evidence type="ECO:0000256" key="1">
    <source>
        <dbReference type="ARBA" id="ARBA00022536"/>
    </source>
</evidence>
<feature type="domain" description="EGF-like" evidence="5">
    <location>
        <begin position="201"/>
        <end position="235"/>
    </location>
</feature>
<keyword evidence="3 4" id="KW-1015">Disulfide bond</keyword>
<evidence type="ECO:0000256" key="4">
    <source>
        <dbReference type="PROSITE-ProRule" id="PRU00076"/>
    </source>
</evidence>